<dbReference type="Proteomes" id="UP000245765">
    <property type="component" value="Unassembled WGS sequence"/>
</dbReference>
<evidence type="ECO:0000313" key="3">
    <source>
        <dbReference type="Proteomes" id="UP000245765"/>
    </source>
</evidence>
<name>A0A317FHJ8_9PROT</name>
<keyword evidence="3" id="KW-1185">Reference proteome</keyword>
<accession>A0A317FHJ8</accession>
<evidence type="ECO:0000313" key="2">
    <source>
        <dbReference type="EMBL" id="PWS37852.1"/>
    </source>
</evidence>
<protein>
    <recommendedName>
        <fullName evidence="4">DUF2125 domain-containing protein</fullName>
    </recommendedName>
</protein>
<reference evidence="3" key="1">
    <citation type="submission" date="2018-05" db="EMBL/GenBank/DDBJ databases">
        <authorList>
            <person name="Du Z."/>
            <person name="Wang X."/>
        </authorList>
    </citation>
    <scope>NUCLEOTIDE SEQUENCE [LARGE SCALE GENOMIC DNA]</scope>
    <source>
        <strain evidence="3">CQN31</strain>
    </source>
</reference>
<evidence type="ECO:0000256" key="1">
    <source>
        <dbReference type="SAM" id="Phobius"/>
    </source>
</evidence>
<evidence type="ECO:0008006" key="4">
    <source>
        <dbReference type="Google" id="ProtNLM"/>
    </source>
</evidence>
<gene>
    <name evidence="2" type="ORF">DFH01_00610</name>
</gene>
<dbReference type="Pfam" id="PF09898">
    <property type="entry name" value="DUF2125"/>
    <property type="match status" value="1"/>
</dbReference>
<dbReference type="InterPro" id="IPR018666">
    <property type="entry name" value="DUF2125"/>
</dbReference>
<keyword evidence="1" id="KW-0472">Membrane</keyword>
<dbReference type="AlphaFoldDB" id="A0A317FHJ8"/>
<proteinExistence type="predicted"/>
<comment type="caution">
    <text evidence="2">The sequence shown here is derived from an EMBL/GenBank/DDBJ whole genome shotgun (WGS) entry which is preliminary data.</text>
</comment>
<organism evidence="2 3">
    <name type="scientific">Falsiroseomonas bella</name>
    <dbReference type="NCBI Taxonomy" id="2184016"/>
    <lineage>
        <taxon>Bacteria</taxon>
        <taxon>Pseudomonadati</taxon>
        <taxon>Pseudomonadota</taxon>
        <taxon>Alphaproteobacteria</taxon>
        <taxon>Acetobacterales</taxon>
        <taxon>Roseomonadaceae</taxon>
        <taxon>Falsiroseomonas</taxon>
    </lineage>
</organism>
<sequence length="390" mass="40483">MCPQGASGGSSGLARRCGGGCTGGRMRAIGLTSMDRKPPSRLPRRLLLLLALGLVALGAGHAVLWRGMANGLEQGWQVWVQLRRAQGWRVEHTEPVRGGWPLSATLTIARVRLEGGATTLPGGIALTATPVVLRVSLPWLDRLSVELPGQQRLRLGAAEFPFAADMLTATVPLEPDTPPSSAELRGERLRIGTPAGGVEVRSLMLTAAGSASATETEPALALRLGAEGVELPAGSGRGAEALGRSIQSLAADLWVSGPVPPGRAPAARAESWRDGGGTLELRSLALRWGEVAAQGAATLAFDDALQPMGAGTLRISGAVAALETLAEAGVVGRRAATTARTILPLLSRPSAETGVPEIEVPLTLEDRVLALARIPVLRFAPLDWPSVGPR</sequence>
<keyword evidence="1" id="KW-1133">Transmembrane helix</keyword>
<feature type="transmembrane region" description="Helical" evidence="1">
    <location>
        <begin position="46"/>
        <end position="65"/>
    </location>
</feature>
<dbReference type="EMBL" id="QGNA01000001">
    <property type="protein sequence ID" value="PWS37852.1"/>
    <property type="molecule type" value="Genomic_DNA"/>
</dbReference>
<keyword evidence="1" id="KW-0812">Transmembrane</keyword>